<accession>A0A8R2NU33</accession>
<dbReference type="GeneID" id="100158831"/>
<dbReference type="InterPro" id="IPR012337">
    <property type="entry name" value="RNaseH-like_sf"/>
</dbReference>
<evidence type="ECO:0000313" key="2">
    <source>
        <dbReference type="Proteomes" id="UP000007819"/>
    </source>
</evidence>
<dbReference type="PANTHER" id="PTHR45913">
    <property type="entry name" value="EPM2A-INTERACTING PROTEIN 1"/>
    <property type="match status" value="1"/>
</dbReference>
<reference evidence="2" key="1">
    <citation type="submission" date="2010-06" db="EMBL/GenBank/DDBJ databases">
        <authorList>
            <person name="Jiang H."/>
            <person name="Abraham K."/>
            <person name="Ali S."/>
            <person name="Alsbrooks S.L."/>
            <person name="Anim B.N."/>
            <person name="Anosike U.S."/>
            <person name="Attaway T."/>
            <person name="Bandaranaike D.P."/>
            <person name="Battles P.K."/>
            <person name="Bell S.N."/>
            <person name="Bell A.V."/>
            <person name="Beltran B."/>
            <person name="Bickham C."/>
            <person name="Bustamante Y."/>
            <person name="Caleb T."/>
            <person name="Canada A."/>
            <person name="Cardenas V."/>
            <person name="Carter K."/>
            <person name="Chacko J."/>
            <person name="Chandrabose M.N."/>
            <person name="Chavez D."/>
            <person name="Chavez A."/>
            <person name="Chen L."/>
            <person name="Chu H.-S."/>
            <person name="Claassen K.J."/>
            <person name="Cockrell R."/>
            <person name="Collins M."/>
            <person name="Cooper J.A."/>
            <person name="Cree A."/>
            <person name="Curry S.M."/>
            <person name="Da Y."/>
            <person name="Dao M.D."/>
            <person name="Das B."/>
            <person name="Davila M.-L."/>
            <person name="Davy-Carroll L."/>
            <person name="Denson S."/>
            <person name="Dinh H."/>
            <person name="Ebong V.E."/>
            <person name="Edwards J.R."/>
            <person name="Egan A."/>
            <person name="El-Daye J."/>
            <person name="Escobedo L."/>
            <person name="Fernandez S."/>
            <person name="Fernando P.R."/>
            <person name="Flagg N."/>
            <person name="Forbes L.D."/>
            <person name="Fowler R.G."/>
            <person name="Fu Q."/>
            <person name="Gabisi R.A."/>
            <person name="Ganer J."/>
            <person name="Garbino Pronczuk A."/>
            <person name="Garcia R.M."/>
            <person name="Garner T."/>
            <person name="Garrett T.E."/>
            <person name="Gonzalez D.A."/>
            <person name="Hamid H."/>
            <person name="Hawkins E.S."/>
            <person name="Hirani K."/>
            <person name="Hogues M.E."/>
            <person name="Hollins B."/>
            <person name="Hsiao C.-H."/>
            <person name="Jabil R."/>
            <person name="James M.L."/>
            <person name="Jhangiani S.N."/>
            <person name="Johnson B."/>
            <person name="Johnson Q."/>
            <person name="Joshi V."/>
            <person name="Kalu J.B."/>
            <person name="Kam C."/>
            <person name="Kashfia A."/>
            <person name="Keebler J."/>
            <person name="Kisamo H."/>
            <person name="Kovar C.L."/>
            <person name="Lago L.A."/>
            <person name="Lai C.-Y."/>
            <person name="Laidlaw J."/>
            <person name="Lara F."/>
            <person name="Le T.-K."/>
            <person name="Lee S.L."/>
            <person name="Legall F.H."/>
            <person name="Lemon S.J."/>
            <person name="Lewis L.R."/>
            <person name="Li B."/>
            <person name="Liu Y."/>
            <person name="Liu Y.-S."/>
            <person name="Lopez J."/>
            <person name="Lozado R.J."/>
            <person name="Lu J."/>
            <person name="Madu R.C."/>
            <person name="Maheshwari M."/>
            <person name="Maheshwari R."/>
            <person name="Malloy K."/>
            <person name="Martinez E."/>
            <person name="Mathew T."/>
            <person name="Mercado I.C."/>
            <person name="Mercado C."/>
            <person name="Meyer B."/>
            <person name="Montgomery K."/>
            <person name="Morgan M.B."/>
            <person name="Munidasa M."/>
            <person name="Nazareth L.V."/>
            <person name="Nelson J."/>
            <person name="Ng B.M."/>
            <person name="Nguyen N.B."/>
            <person name="Nguyen P.Q."/>
            <person name="Nguyen T."/>
            <person name="Obregon M."/>
            <person name="Okwuonu G.O."/>
            <person name="Onwere C.G."/>
            <person name="Orozco G."/>
            <person name="Parra A."/>
            <person name="Patel S."/>
            <person name="Patil S."/>
            <person name="Perez A."/>
            <person name="Perez Y."/>
            <person name="Pham C."/>
            <person name="Primus E.L."/>
            <person name="Pu L.-L."/>
            <person name="Puazo M."/>
            <person name="Qin X."/>
            <person name="Quiroz J.B."/>
            <person name="Reese J."/>
            <person name="Richards S."/>
            <person name="Rives C.M."/>
            <person name="Robberts R."/>
            <person name="Ruiz S.J."/>
            <person name="Ruiz M.J."/>
            <person name="Santibanez J."/>
            <person name="Schneider B.W."/>
            <person name="Sisson I."/>
            <person name="Smith M."/>
            <person name="Sodergren E."/>
            <person name="Song X.-Z."/>
            <person name="Song B.B."/>
            <person name="Summersgill H."/>
            <person name="Thelus R."/>
            <person name="Thornton R.D."/>
            <person name="Trejos Z.Y."/>
            <person name="Usmani K."/>
            <person name="Vattathil S."/>
            <person name="Villasana D."/>
            <person name="Walker D.L."/>
            <person name="Wang S."/>
            <person name="Wang K."/>
            <person name="White C.S."/>
            <person name="Williams A.C."/>
            <person name="Williamson J."/>
            <person name="Wilson K."/>
            <person name="Woghiren I.O."/>
            <person name="Woodworth J.R."/>
            <person name="Worley K.C."/>
            <person name="Wright R.A."/>
            <person name="Wu W."/>
            <person name="Young L."/>
            <person name="Zhang L."/>
            <person name="Zhang J."/>
            <person name="Zhu Y."/>
            <person name="Muzny D.M."/>
            <person name="Weinstock G."/>
            <person name="Gibbs R.A."/>
        </authorList>
    </citation>
    <scope>NUCLEOTIDE SEQUENCE [LARGE SCALE GENOMIC DNA]</scope>
    <source>
        <strain evidence="2">LSR1</strain>
    </source>
</reference>
<dbReference type="OrthoDB" id="10062525at2759"/>
<name>A0A8R2NU33_ACYPI</name>
<proteinExistence type="predicted"/>
<dbReference type="SUPFAM" id="SSF53098">
    <property type="entry name" value="Ribonuclease H-like"/>
    <property type="match status" value="1"/>
</dbReference>
<dbReference type="PANTHER" id="PTHR45913:SF19">
    <property type="entry name" value="LOW QUALITY PROTEIN: ZINC FINGER BED DOMAIN-CONTAINING PROTEIN 5-LIKE"/>
    <property type="match status" value="1"/>
</dbReference>
<evidence type="ECO:0000313" key="1">
    <source>
        <dbReference type="EnsemblMetazoa" id="XP_029348237.1"/>
    </source>
</evidence>
<reference evidence="1" key="2">
    <citation type="submission" date="2022-06" db="UniProtKB">
        <authorList>
            <consortium name="EnsemblMetazoa"/>
        </authorList>
    </citation>
    <scope>IDENTIFICATION</scope>
</reference>
<dbReference type="Proteomes" id="UP000007819">
    <property type="component" value="Unassembled WGS sequence"/>
</dbReference>
<protein>
    <submittedName>
        <fullName evidence="1">Uncharacterized protein</fullName>
    </submittedName>
</protein>
<dbReference type="EnsemblMetazoa" id="XM_029492377.1">
    <property type="protein sequence ID" value="XP_029348237.1"/>
    <property type="gene ID" value="LOC100158831"/>
</dbReference>
<dbReference type="AlphaFoldDB" id="A0A8R2NU33"/>
<sequence length="378" mass="44457">MSKCGTDCNSLSTTATGEDIYSSLDNFFIENNIHWTNCEGVTTDDAASMTGKHVGVVRRIKEVAPDAEWTHSLNSRLFYKLYEENEQNVKSLLLHSEVRWLSRGKCLFRLFQLRHEVLEFLNNKKSDLKNYFCDSKWLINEFLEEDDSVNVNDIKTIISLHLNQISIALNSYFPKDIRDDFQWIENPFTVSIEELNFNTLLETQIIDLSCDKTYEHKFKNETLVDFWCAVYNEYPELSINAIKKLLLFPTTYLCEKGFSTMANIKTKQRNRLDVTHDMRISLSEIVPQWEFLCNARFRRNSTSNLEIKKTTSFIKKKNRSTSFKMPPKKETVSKDEFNALKKEIERHSQVLVDQLRQQIADNEEKYMQKIRELEDEVN</sequence>
<dbReference type="RefSeq" id="XP_029348237.1">
    <property type="nucleotide sequence ID" value="XM_029492377.1"/>
</dbReference>
<organism evidence="1 2">
    <name type="scientific">Acyrthosiphon pisum</name>
    <name type="common">Pea aphid</name>
    <dbReference type="NCBI Taxonomy" id="7029"/>
    <lineage>
        <taxon>Eukaryota</taxon>
        <taxon>Metazoa</taxon>
        <taxon>Ecdysozoa</taxon>
        <taxon>Arthropoda</taxon>
        <taxon>Hexapoda</taxon>
        <taxon>Insecta</taxon>
        <taxon>Pterygota</taxon>
        <taxon>Neoptera</taxon>
        <taxon>Paraneoptera</taxon>
        <taxon>Hemiptera</taxon>
        <taxon>Sternorrhyncha</taxon>
        <taxon>Aphidomorpha</taxon>
        <taxon>Aphidoidea</taxon>
        <taxon>Aphididae</taxon>
        <taxon>Macrosiphini</taxon>
        <taxon>Acyrthosiphon</taxon>
    </lineage>
</organism>
<dbReference type="KEGG" id="api:100158831"/>
<keyword evidence="2" id="KW-1185">Reference proteome</keyword>